<accession>A0A1J4RZY7</accession>
<dbReference type="InterPro" id="IPR037284">
    <property type="entry name" value="SUF_FeS_clus_asmbl_SufBD_sf"/>
</dbReference>
<evidence type="ECO:0000259" key="1">
    <source>
        <dbReference type="Pfam" id="PF01458"/>
    </source>
</evidence>
<protein>
    <recommendedName>
        <fullName evidence="1">SUF system FeS cluster assembly SufBD core domain-containing protein</fullName>
    </recommendedName>
</protein>
<dbReference type="EMBL" id="MNUK01000041">
    <property type="protein sequence ID" value="OIN91581.1"/>
    <property type="molecule type" value="Genomic_DNA"/>
</dbReference>
<name>A0A1J4RZY7_9BACT</name>
<dbReference type="AlphaFoldDB" id="A0A1J4RZY7"/>
<reference evidence="2 3" key="1">
    <citation type="journal article" date="2016" name="Environ. Microbiol.">
        <title>Genomic resolution of a cold subsurface aquifer community provides metabolic insights for novel microbes adapted to high CO concentrations.</title>
        <authorList>
            <person name="Probst A.J."/>
            <person name="Castelle C.J."/>
            <person name="Singh A."/>
            <person name="Brown C.T."/>
            <person name="Anantharaman K."/>
            <person name="Sharon I."/>
            <person name="Hug L.A."/>
            <person name="Burstein D."/>
            <person name="Emerson J.B."/>
            <person name="Thomas B.C."/>
            <person name="Banfield J.F."/>
        </authorList>
    </citation>
    <scope>NUCLEOTIDE SEQUENCE [LARGE SCALE GENOMIC DNA]</scope>
    <source>
        <strain evidence="2">CG1_02_44_10</strain>
    </source>
</reference>
<sequence length="167" mass="18161">MNIKRFKLDKPGEIDLVIPFLASLEEKEVFGVISAVEPGDYKVRVVADHKVPNTFGRIVIKGVVANGARVTVDGMVKIAKGARKTDSFLEMRILLLDKQSSAVAEPKLEIENNEVKASHAATVGKIDEDQLFYLTSRGIDEPGAKKLIVAGFLKEAVGEGDTVTRGR</sequence>
<gene>
    <name evidence="2" type="ORF">AUJ42_01680</name>
</gene>
<dbReference type="InterPro" id="IPR000825">
    <property type="entry name" value="SUF_FeS_clus_asmbl_SufBD_core"/>
</dbReference>
<dbReference type="SUPFAM" id="SSF101960">
    <property type="entry name" value="Stabilizer of iron transporter SufD"/>
    <property type="match status" value="1"/>
</dbReference>
<comment type="caution">
    <text evidence="2">The sequence shown here is derived from an EMBL/GenBank/DDBJ whole genome shotgun (WGS) entry which is preliminary data.</text>
</comment>
<dbReference type="PANTHER" id="PTHR43575">
    <property type="entry name" value="PROTEIN ABCI7, CHLOROPLASTIC"/>
    <property type="match status" value="1"/>
</dbReference>
<evidence type="ECO:0000313" key="2">
    <source>
        <dbReference type="EMBL" id="OIN91581.1"/>
    </source>
</evidence>
<organism evidence="2 3">
    <name type="scientific">Candidatus Collierbacteria bacterium CG1_02_44_10</name>
    <dbReference type="NCBI Taxonomy" id="1805087"/>
    <lineage>
        <taxon>Bacteria</taxon>
        <taxon>Candidatus Collieribacteriota</taxon>
    </lineage>
</organism>
<dbReference type="InterPro" id="IPR055346">
    <property type="entry name" value="Fe-S_cluster_assembly_SufBD"/>
</dbReference>
<proteinExistence type="predicted"/>
<dbReference type="PANTHER" id="PTHR43575:SF1">
    <property type="entry name" value="PROTEIN ABCI7, CHLOROPLASTIC"/>
    <property type="match status" value="1"/>
</dbReference>
<evidence type="ECO:0000313" key="3">
    <source>
        <dbReference type="Proteomes" id="UP000182345"/>
    </source>
</evidence>
<dbReference type="Proteomes" id="UP000182345">
    <property type="component" value="Unassembled WGS sequence"/>
</dbReference>
<feature type="domain" description="SUF system FeS cluster assembly SufBD core" evidence="1">
    <location>
        <begin position="40"/>
        <end position="152"/>
    </location>
</feature>
<dbReference type="GO" id="GO:0016226">
    <property type="term" value="P:iron-sulfur cluster assembly"/>
    <property type="evidence" value="ECO:0007669"/>
    <property type="project" value="InterPro"/>
</dbReference>
<dbReference type="Pfam" id="PF01458">
    <property type="entry name" value="SUFBD_core"/>
    <property type="match status" value="1"/>
</dbReference>